<dbReference type="Gene3D" id="3.40.30.120">
    <property type="match status" value="1"/>
</dbReference>
<organism evidence="3 4">
    <name type="scientific">Mycobacterium paraffinicum</name>
    <dbReference type="NCBI Taxonomy" id="53378"/>
    <lineage>
        <taxon>Bacteria</taxon>
        <taxon>Bacillati</taxon>
        <taxon>Actinomycetota</taxon>
        <taxon>Actinomycetes</taxon>
        <taxon>Mycobacteriales</taxon>
        <taxon>Mycobacteriaceae</taxon>
        <taxon>Mycobacterium</taxon>
    </lineage>
</organism>
<feature type="domain" description="FAD-binding" evidence="2">
    <location>
        <begin position="9"/>
        <end position="351"/>
    </location>
</feature>
<dbReference type="InterPro" id="IPR050631">
    <property type="entry name" value="PheA/TfdB_FAD_monoxygenase"/>
</dbReference>
<dbReference type="InterPro" id="IPR036188">
    <property type="entry name" value="FAD/NAD-bd_sf"/>
</dbReference>
<evidence type="ECO:0000313" key="4">
    <source>
        <dbReference type="Proteomes" id="UP001501417"/>
    </source>
</evidence>
<dbReference type="SUPFAM" id="SSF51905">
    <property type="entry name" value="FAD/NAD(P)-binding domain"/>
    <property type="match status" value="1"/>
</dbReference>
<sequence>MTAPSTRRVPVVIVGAGPTGVTAATLLAQYGVDCLVLDRWPGVYAQPRAVHLDDEIYRIIARLGIADEFAAMSRPTLGLRLVDNRFRTLAEFNRDPGRSVHGYPQANMFDQPELEALLRANLERHPNARLRGNAEVTGIVTGGTCVRVTFTDRCDGRVHQIDADYLLGCDGANSIVRTQIGSAMRDLNFQQRWLVVDIASDADLRQWDGVHQVCDPGRAGTYMRIGPARYRWEFQLLAGETANDFGSLDRLRPLIEPWTSTVPIGELTLLRVAEYTFRAQIADRWRRGNVFILGDAAHLTPPFIGQGMGAGLRDAANLAWKIAGVHQGTLAPSVLETYERERKPHTRSMIRLALSVGWAMTGGGRLGNAARRAVLPRLRLIPVLRDKVVDSRTPALHRSGLVRRSLRPHRLAGTLCPNPALRDGQRLDDVLGGGFALISTARPAAADEAALRQRQVTVQVAEAGSPLGAWLERGRATAALVRPDRTVAHAERDLAALCAWTTAVLRPAAVQADAPGRATITGVRTECRTALLTDPNSAPVRPPRP</sequence>
<evidence type="ECO:0000313" key="3">
    <source>
        <dbReference type="EMBL" id="GAA4536277.1"/>
    </source>
</evidence>
<evidence type="ECO:0000256" key="1">
    <source>
        <dbReference type="ARBA" id="ARBA00023002"/>
    </source>
</evidence>
<dbReference type="Pfam" id="PF01494">
    <property type="entry name" value="FAD_binding_3"/>
    <property type="match status" value="1"/>
</dbReference>
<accession>A0ABP8RE28</accession>
<dbReference type="Pfam" id="PF21274">
    <property type="entry name" value="Rng_hyd_C"/>
    <property type="match status" value="1"/>
</dbReference>
<proteinExistence type="predicted"/>
<protein>
    <submittedName>
        <fullName evidence="3">Bifunctional 3-(3-hydroxy-phenyl)propionate/3-hydroxycinnamic acid hydroxylase</fullName>
    </submittedName>
</protein>
<name>A0ABP8RE28_9MYCO</name>
<dbReference type="Proteomes" id="UP001501417">
    <property type="component" value="Unassembled WGS sequence"/>
</dbReference>
<keyword evidence="4" id="KW-1185">Reference proteome</keyword>
<dbReference type="PRINTS" id="PR00420">
    <property type="entry name" value="RNGMNOXGNASE"/>
</dbReference>
<comment type="caution">
    <text evidence="3">The sequence shown here is derived from an EMBL/GenBank/DDBJ whole genome shotgun (WGS) entry which is preliminary data.</text>
</comment>
<reference evidence="4" key="1">
    <citation type="journal article" date="2019" name="Int. J. Syst. Evol. Microbiol.">
        <title>The Global Catalogue of Microorganisms (GCM) 10K type strain sequencing project: providing services to taxonomists for standard genome sequencing and annotation.</title>
        <authorList>
            <consortium name="The Broad Institute Genomics Platform"/>
            <consortium name="The Broad Institute Genome Sequencing Center for Infectious Disease"/>
            <person name="Wu L."/>
            <person name="Ma J."/>
        </authorList>
    </citation>
    <scope>NUCLEOTIDE SEQUENCE [LARGE SCALE GENOMIC DNA]</scope>
    <source>
        <strain evidence="4">JCM 17782</strain>
    </source>
</reference>
<dbReference type="InterPro" id="IPR002938">
    <property type="entry name" value="FAD-bd"/>
</dbReference>
<evidence type="ECO:0000259" key="2">
    <source>
        <dbReference type="Pfam" id="PF01494"/>
    </source>
</evidence>
<gene>
    <name evidence="3" type="ORF">GCM10023161_11110</name>
</gene>
<dbReference type="NCBIfam" id="NF004829">
    <property type="entry name" value="PRK06183.1-3"/>
    <property type="match status" value="1"/>
</dbReference>
<dbReference type="PANTHER" id="PTHR43476">
    <property type="entry name" value="3-(3-HYDROXY-PHENYL)PROPIONATE/3-HYDROXYCINNAMIC ACID HYDROXYLASE"/>
    <property type="match status" value="1"/>
</dbReference>
<keyword evidence="1" id="KW-0560">Oxidoreductase</keyword>
<dbReference type="Gene3D" id="3.30.70.2450">
    <property type="match status" value="1"/>
</dbReference>
<dbReference type="RefSeq" id="WP_264047831.1">
    <property type="nucleotide sequence ID" value="NZ_BAABGF010000013.1"/>
</dbReference>
<dbReference type="Gene3D" id="3.50.50.60">
    <property type="entry name" value="FAD/NAD(P)-binding domain"/>
    <property type="match status" value="1"/>
</dbReference>
<dbReference type="EMBL" id="BAABGF010000013">
    <property type="protein sequence ID" value="GAA4536277.1"/>
    <property type="molecule type" value="Genomic_DNA"/>
</dbReference>
<dbReference type="PANTHER" id="PTHR43476:SF3">
    <property type="entry name" value="FAD-BINDING MONOOXYGENASE"/>
    <property type="match status" value="1"/>
</dbReference>